<accession>M4BV03</accession>
<dbReference type="EnsemblProtists" id="HpaT810343">
    <property type="protein sequence ID" value="HpaP810343"/>
    <property type="gene ID" value="HpaG810343"/>
</dbReference>
<dbReference type="VEuPathDB" id="FungiDB:HpaG810343"/>
<dbReference type="eggNOG" id="KOG0954">
    <property type="taxonomic scope" value="Eukaryota"/>
</dbReference>
<feature type="domain" description="PHD-type" evidence="6">
    <location>
        <begin position="85"/>
        <end position="197"/>
    </location>
</feature>
<keyword evidence="8" id="KW-1185">Reference proteome</keyword>
<keyword evidence="3" id="KW-0862">Zinc</keyword>
<evidence type="ECO:0000259" key="5">
    <source>
        <dbReference type="PROSITE" id="PS50016"/>
    </source>
</evidence>
<sequence length="316" mass="34727">MSRPAAIPCASAPPPPVQAAVSSVCCICMEHEEVHGTRLVQCRRCAICVHVKCYGLRLSSPDAATWLCQSCTYFSATSATAPTVSPQCAVCPIAGGALRRTNQRDVWCHVLCINWIPELFHSLKGGFDEAVDISLLDKSRSALRCLICGLRGGCIQCVSGRCAKAFHVLCAFRCPSSLLFTGYTADFQQIYHCKLHLSDVPSSLLTSKHELVDTSWLQLPAVQTYAKEHPVTSEGKCRFCSAKVTAINKDGHETQCLLGWLARQDALRRKQELHRLGLKPVEIVYKKKDTMLLASRSRASINDKQHRCASVLNVAL</sequence>
<dbReference type="STRING" id="559515.M4BV03"/>
<dbReference type="GO" id="GO:0006357">
    <property type="term" value="P:regulation of transcription by RNA polymerase II"/>
    <property type="evidence" value="ECO:0007669"/>
    <property type="project" value="TreeGrafter"/>
</dbReference>
<protein>
    <recommendedName>
        <fullName evidence="9">PHD-type domain-containing protein</fullName>
    </recommendedName>
</protein>
<name>M4BV03_HYAAE</name>
<evidence type="ECO:0000259" key="6">
    <source>
        <dbReference type="PROSITE" id="PS51805"/>
    </source>
</evidence>
<evidence type="ECO:0000256" key="1">
    <source>
        <dbReference type="ARBA" id="ARBA00022723"/>
    </source>
</evidence>
<dbReference type="AlphaFoldDB" id="M4BV03"/>
<dbReference type="PROSITE" id="PS50016">
    <property type="entry name" value="ZF_PHD_2"/>
    <property type="match status" value="1"/>
</dbReference>
<dbReference type="SUPFAM" id="SSF57903">
    <property type="entry name" value="FYVE/PHD zinc finger"/>
    <property type="match status" value="1"/>
</dbReference>
<dbReference type="Proteomes" id="UP000011713">
    <property type="component" value="Unassembled WGS sequence"/>
</dbReference>
<dbReference type="Gene3D" id="3.30.40.10">
    <property type="entry name" value="Zinc/RING finger domain, C3HC4 (zinc finger)"/>
    <property type="match status" value="2"/>
</dbReference>
<keyword evidence="2 4" id="KW-0863">Zinc-finger</keyword>
<feature type="domain" description="PHD-type" evidence="5">
    <location>
        <begin position="22"/>
        <end position="74"/>
    </location>
</feature>
<proteinExistence type="predicted"/>
<evidence type="ECO:0000313" key="8">
    <source>
        <dbReference type="Proteomes" id="UP000011713"/>
    </source>
</evidence>
<dbReference type="PANTHER" id="PTHR13793:SF107">
    <property type="entry name" value="BROMODOMAIN-CONTAINING PROTEIN HOMOLOG"/>
    <property type="match status" value="1"/>
</dbReference>
<dbReference type="SMART" id="SM00249">
    <property type="entry name" value="PHD"/>
    <property type="match status" value="2"/>
</dbReference>
<evidence type="ECO:0000313" key="7">
    <source>
        <dbReference type="EnsemblProtists" id="HpaP810343"/>
    </source>
</evidence>
<dbReference type="InterPro" id="IPR013083">
    <property type="entry name" value="Znf_RING/FYVE/PHD"/>
</dbReference>
<dbReference type="Pfam" id="PF13831">
    <property type="entry name" value="PHD_2"/>
    <property type="match status" value="1"/>
</dbReference>
<evidence type="ECO:0000256" key="2">
    <source>
        <dbReference type="ARBA" id="ARBA00022771"/>
    </source>
</evidence>
<organism evidence="7 8">
    <name type="scientific">Hyaloperonospora arabidopsidis (strain Emoy2)</name>
    <name type="common">Downy mildew agent</name>
    <name type="synonym">Peronospora arabidopsidis</name>
    <dbReference type="NCBI Taxonomy" id="559515"/>
    <lineage>
        <taxon>Eukaryota</taxon>
        <taxon>Sar</taxon>
        <taxon>Stramenopiles</taxon>
        <taxon>Oomycota</taxon>
        <taxon>Peronosporomycetes</taxon>
        <taxon>Peronosporales</taxon>
        <taxon>Peronosporaceae</taxon>
        <taxon>Hyaloperonospora</taxon>
    </lineage>
</organism>
<dbReference type="Pfam" id="PF13832">
    <property type="entry name" value="zf-HC5HC2H_2"/>
    <property type="match status" value="1"/>
</dbReference>
<keyword evidence="1" id="KW-0479">Metal-binding</keyword>
<dbReference type="PROSITE" id="PS01359">
    <property type="entry name" value="ZF_PHD_1"/>
    <property type="match status" value="1"/>
</dbReference>
<dbReference type="InterPro" id="IPR001965">
    <property type="entry name" value="Znf_PHD"/>
</dbReference>
<dbReference type="InParanoid" id="M4BV03"/>
<dbReference type="CDD" id="cd15571">
    <property type="entry name" value="ePHD"/>
    <property type="match status" value="1"/>
</dbReference>
<evidence type="ECO:0008006" key="9">
    <source>
        <dbReference type="Google" id="ProtNLM"/>
    </source>
</evidence>
<reference evidence="8" key="1">
    <citation type="journal article" date="2010" name="Science">
        <title>Signatures of adaptation to obligate biotrophy in the Hyaloperonospora arabidopsidis genome.</title>
        <authorList>
            <person name="Baxter L."/>
            <person name="Tripathy S."/>
            <person name="Ishaque N."/>
            <person name="Boot N."/>
            <person name="Cabral A."/>
            <person name="Kemen E."/>
            <person name="Thines M."/>
            <person name="Ah-Fong A."/>
            <person name="Anderson R."/>
            <person name="Badejoko W."/>
            <person name="Bittner-Eddy P."/>
            <person name="Boore J.L."/>
            <person name="Chibucos M.C."/>
            <person name="Coates M."/>
            <person name="Dehal P."/>
            <person name="Delehaunty K."/>
            <person name="Dong S."/>
            <person name="Downton P."/>
            <person name="Dumas B."/>
            <person name="Fabro G."/>
            <person name="Fronick C."/>
            <person name="Fuerstenberg S.I."/>
            <person name="Fulton L."/>
            <person name="Gaulin E."/>
            <person name="Govers F."/>
            <person name="Hughes L."/>
            <person name="Humphray S."/>
            <person name="Jiang R.H."/>
            <person name="Judelson H."/>
            <person name="Kamoun S."/>
            <person name="Kyung K."/>
            <person name="Meijer H."/>
            <person name="Minx P."/>
            <person name="Morris P."/>
            <person name="Nelson J."/>
            <person name="Phuntumart V."/>
            <person name="Qutob D."/>
            <person name="Rehmany A."/>
            <person name="Rougon-Cardoso A."/>
            <person name="Ryden P."/>
            <person name="Torto-Alalibo T."/>
            <person name="Studholme D."/>
            <person name="Wang Y."/>
            <person name="Win J."/>
            <person name="Wood J."/>
            <person name="Clifton S.W."/>
            <person name="Rogers J."/>
            <person name="Van den Ackerveken G."/>
            <person name="Jones J.D."/>
            <person name="McDowell J.M."/>
            <person name="Beynon J."/>
            <person name="Tyler B.M."/>
        </authorList>
    </citation>
    <scope>NUCLEOTIDE SEQUENCE [LARGE SCALE GENOMIC DNA]</scope>
    <source>
        <strain evidence="8">Emoy2</strain>
    </source>
</reference>
<dbReference type="GO" id="GO:0008270">
    <property type="term" value="F:zinc ion binding"/>
    <property type="evidence" value="ECO:0007669"/>
    <property type="project" value="UniProtKB-KW"/>
</dbReference>
<dbReference type="InterPro" id="IPR019786">
    <property type="entry name" value="Zinc_finger_PHD-type_CS"/>
</dbReference>
<dbReference type="PROSITE" id="PS51805">
    <property type="entry name" value="EPHD"/>
    <property type="match status" value="1"/>
</dbReference>
<dbReference type="InterPro" id="IPR019787">
    <property type="entry name" value="Znf_PHD-finger"/>
</dbReference>
<dbReference type="EMBL" id="JH597958">
    <property type="status" value="NOT_ANNOTATED_CDS"/>
    <property type="molecule type" value="Genomic_DNA"/>
</dbReference>
<evidence type="ECO:0000256" key="4">
    <source>
        <dbReference type="PROSITE-ProRule" id="PRU00146"/>
    </source>
</evidence>
<dbReference type="InterPro" id="IPR050701">
    <property type="entry name" value="Histone_Mod_Regulator"/>
</dbReference>
<dbReference type="PANTHER" id="PTHR13793">
    <property type="entry name" value="PHD FINGER PROTEINS"/>
    <property type="match status" value="1"/>
</dbReference>
<evidence type="ECO:0000256" key="3">
    <source>
        <dbReference type="ARBA" id="ARBA00022833"/>
    </source>
</evidence>
<reference evidence="7" key="2">
    <citation type="submission" date="2015-06" db="UniProtKB">
        <authorList>
            <consortium name="EnsemblProtists"/>
        </authorList>
    </citation>
    <scope>IDENTIFICATION</scope>
    <source>
        <strain evidence="7">Emoy2</strain>
    </source>
</reference>
<dbReference type="InterPro" id="IPR011011">
    <property type="entry name" value="Znf_FYVE_PHD"/>
</dbReference>
<dbReference type="HOGENOM" id="CLU_881245_0_0_1"/>
<dbReference type="InterPro" id="IPR034732">
    <property type="entry name" value="EPHD"/>
</dbReference>